<dbReference type="Proteomes" id="UP000799772">
    <property type="component" value="Unassembled WGS sequence"/>
</dbReference>
<dbReference type="PANTHER" id="PTHR17630:SF105">
    <property type="entry name" value="DIENELACTONE HYDROLASE FAMILY PROTEIN (AFU_ORTHOLOGUE AFUA_4G08790)"/>
    <property type="match status" value="1"/>
</dbReference>
<dbReference type="PANTHER" id="PTHR17630">
    <property type="entry name" value="DIENELACTONE HYDROLASE"/>
    <property type="match status" value="1"/>
</dbReference>
<dbReference type="Pfam" id="PF01738">
    <property type="entry name" value="DLH"/>
    <property type="match status" value="1"/>
</dbReference>
<dbReference type="SUPFAM" id="SSF53474">
    <property type="entry name" value="alpha/beta-Hydrolases"/>
    <property type="match status" value="1"/>
</dbReference>
<name>A0A9P4M453_9PEZI</name>
<sequence length="278" mass="30297">MSCPQCFSGHKNPDTPKGRVEKIHGLSTYIAEPAEGTPVKGIVIIVPDAFGWEFVNNRILADHYASAGDFRVYLPDFMNGCAAPVWMMESMGILTGPGHMLSKPYHLVCTAYSFITFLTLNRGSVTWPRITSFFKAVRENEGASLPIGTAGFCWGGKHVVNLADDAIKPSNSRPLVDAVFTAHPSNLAIPGEIEKVVKPISLAVGDKDFVLNLKGVEDIKKIWAGKPDVDTEVKIYEGAGHGFGARADPNTKEAVRQAGEAETQAVDWFKKQFTKVVY</sequence>
<evidence type="ECO:0000313" key="3">
    <source>
        <dbReference type="Proteomes" id="UP000799772"/>
    </source>
</evidence>
<gene>
    <name evidence="2" type="ORF">NA57DRAFT_47606</name>
</gene>
<comment type="caution">
    <text evidence="2">The sequence shown here is derived from an EMBL/GenBank/DDBJ whole genome shotgun (WGS) entry which is preliminary data.</text>
</comment>
<evidence type="ECO:0000313" key="2">
    <source>
        <dbReference type="EMBL" id="KAF2093942.1"/>
    </source>
</evidence>
<dbReference type="AlphaFoldDB" id="A0A9P4M453"/>
<dbReference type="InterPro" id="IPR002925">
    <property type="entry name" value="Dienelactn_hydro"/>
</dbReference>
<protein>
    <submittedName>
        <fullName evidence="2">Alpha/beta-hydrolase</fullName>
    </submittedName>
</protein>
<keyword evidence="3" id="KW-1185">Reference proteome</keyword>
<evidence type="ECO:0000259" key="1">
    <source>
        <dbReference type="Pfam" id="PF01738"/>
    </source>
</evidence>
<organism evidence="2 3">
    <name type="scientific">Rhizodiscina lignyota</name>
    <dbReference type="NCBI Taxonomy" id="1504668"/>
    <lineage>
        <taxon>Eukaryota</taxon>
        <taxon>Fungi</taxon>
        <taxon>Dikarya</taxon>
        <taxon>Ascomycota</taxon>
        <taxon>Pezizomycotina</taxon>
        <taxon>Dothideomycetes</taxon>
        <taxon>Pleosporomycetidae</taxon>
        <taxon>Aulographales</taxon>
        <taxon>Rhizodiscinaceae</taxon>
        <taxon>Rhizodiscina</taxon>
    </lineage>
</organism>
<dbReference type="InterPro" id="IPR029058">
    <property type="entry name" value="AB_hydrolase_fold"/>
</dbReference>
<accession>A0A9P4M453</accession>
<proteinExistence type="predicted"/>
<dbReference type="Gene3D" id="3.40.50.1820">
    <property type="entry name" value="alpha/beta hydrolase"/>
    <property type="match status" value="1"/>
</dbReference>
<dbReference type="GO" id="GO:0016787">
    <property type="term" value="F:hydrolase activity"/>
    <property type="evidence" value="ECO:0007669"/>
    <property type="project" value="InterPro"/>
</dbReference>
<dbReference type="OrthoDB" id="17560at2759"/>
<dbReference type="EMBL" id="ML978136">
    <property type="protein sequence ID" value="KAF2093942.1"/>
    <property type="molecule type" value="Genomic_DNA"/>
</dbReference>
<reference evidence="2" key="1">
    <citation type="journal article" date="2020" name="Stud. Mycol.">
        <title>101 Dothideomycetes genomes: a test case for predicting lifestyles and emergence of pathogens.</title>
        <authorList>
            <person name="Haridas S."/>
            <person name="Albert R."/>
            <person name="Binder M."/>
            <person name="Bloem J."/>
            <person name="Labutti K."/>
            <person name="Salamov A."/>
            <person name="Andreopoulos B."/>
            <person name="Baker S."/>
            <person name="Barry K."/>
            <person name="Bills G."/>
            <person name="Bluhm B."/>
            <person name="Cannon C."/>
            <person name="Castanera R."/>
            <person name="Culley D."/>
            <person name="Daum C."/>
            <person name="Ezra D."/>
            <person name="Gonzalez J."/>
            <person name="Henrissat B."/>
            <person name="Kuo A."/>
            <person name="Liang C."/>
            <person name="Lipzen A."/>
            <person name="Lutzoni F."/>
            <person name="Magnuson J."/>
            <person name="Mondo S."/>
            <person name="Nolan M."/>
            <person name="Ohm R."/>
            <person name="Pangilinan J."/>
            <person name="Park H.-J."/>
            <person name="Ramirez L."/>
            <person name="Alfaro M."/>
            <person name="Sun H."/>
            <person name="Tritt A."/>
            <person name="Yoshinaga Y."/>
            <person name="Zwiers L.-H."/>
            <person name="Turgeon B."/>
            <person name="Goodwin S."/>
            <person name="Spatafora J."/>
            <person name="Crous P."/>
            <person name="Grigoriev I."/>
        </authorList>
    </citation>
    <scope>NUCLEOTIDE SEQUENCE</scope>
    <source>
        <strain evidence="2">CBS 133067</strain>
    </source>
</reference>
<feature type="domain" description="Dienelactone hydrolase" evidence="1">
    <location>
        <begin position="27"/>
        <end position="271"/>
    </location>
</feature>